<comment type="caution">
    <text evidence="3">The sequence shown here is derived from an EMBL/GenBank/DDBJ whole genome shotgun (WGS) entry which is preliminary data.</text>
</comment>
<organism evidence="3 4">
    <name type="scientific">Butyricimonas hominis</name>
    <dbReference type="NCBI Taxonomy" id="2763032"/>
    <lineage>
        <taxon>Bacteria</taxon>
        <taxon>Pseudomonadati</taxon>
        <taxon>Bacteroidota</taxon>
        <taxon>Bacteroidia</taxon>
        <taxon>Bacteroidales</taxon>
        <taxon>Odoribacteraceae</taxon>
        <taxon>Butyricimonas</taxon>
    </lineage>
</organism>
<sequence length="304" mass="34840">MITRENYEIYFMDYLDGVLPGECREELRAFLLANPDLEELLDGMDGVRLQPERDVFGKKEELKRHASARELAYHAIAEAEGVITEEERQWVRDNAGEDEFGREVAAYRATRVQPDRGQVFGRKDATRRYPAVIVWMKRYAGVAAVAIFAVVLVLYITREREFSSDSLPRLTARTEPVSLPELPARVTEPEKMEPRQEDKPRVDIVPVTTPTVPTERVEPVNLIESAKNIVVHAEILPPRPNEMLVSPYEGVRVRLEVKEQRPRPLRVIAPDLESSDNILSSIVNAGRNVVSRFRNREEKDEDRL</sequence>
<keyword evidence="2" id="KW-1133">Transmembrane helix</keyword>
<gene>
    <name evidence="3" type="ORF">H8S64_05890</name>
</gene>
<evidence type="ECO:0000256" key="2">
    <source>
        <dbReference type="SAM" id="Phobius"/>
    </source>
</evidence>
<dbReference type="Proteomes" id="UP000646484">
    <property type="component" value="Unassembled WGS sequence"/>
</dbReference>
<keyword evidence="4" id="KW-1185">Reference proteome</keyword>
<feature type="compositionally biased region" description="Basic and acidic residues" evidence="1">
    <location>
        <begin position="187"/>
        <end position="199"/>
    </location>
</feature>
<feature type="transmembrane region" description="Helical" evidence="2">
    <location>
        <begin position="139"/>
        <end position="157"/>
    </location>
</feature>
<keyword evidence="2" id="KW-0472">Membrane</keyword>
<reference evidence="3 4" key="1">
    <citation type="submission" date="2020-08" db="EMBL/GenBank/DDBJ databases">
        <title>Genome public.</title>
        <authorList>
            <person name="Liu C."/>
            <person name="Sun Q."/>
        </authorList>
    </citation>
    <scope>NUCLEOTIDE SEQUENCE [LARGE SCALE GENOMIC DNA]</scope>
    <source>
        <strain evidence="3 4">NSJ-56</strain>
    </source>
</reference>
<evidence type="ECO:0000313" key="3">
    <source>
        <dbReference type="EMBL" id="MBC5620624.1"/>
    </source>
</evidence>
<accession>A0ABR7CYA6</accession>
<dbReference type="EMBL" id="JACOOH010000002">
    <property type="protein sequence ID" value="MBC5620624.1"/>
    <property type="molecule type" value="Genomic_DNA"/>
</dbReference>
<dbReference type="RefSeq" id="WP_186975336.1">
    <property type="nucleotide sequence ID" value="NZ_JACOOH010000002.1"/>
</dbReference>
<protein>
    <submittedName>
        <fullName evidence="3">Uncharacterized protein</fullName>
    </submittedName>
</protein>
<name>A0ABR7CYA6_9BACT</name>
<evidence type="ECO:0000313" key="4">
    <source>
        <dbReference type="Proteomes" id="UP000646484"/>
    </source>
</evidence>
<proteinExistence type="predicted"/>
<evidence type="ECO:0000256" key="1">
    <source>
        <dbReference type="SAM" id="MobiDB-lite"/>
    </source>
</evidence>
<feature type="region of interest" description="Disordered" evidence="1">
    <location>
        <begin position="178"/>
        <end position="199"/>
    </location>
</feature>
<keyword evidence="2" id="KW-0812">Transmembrane</keyword>